<evidence type="ECO:0000313" key="1">
    <source>
        <dbReference type="EMBL" id="VVT47175.1"/>
    </source>
</evidence>
<keyword evidence="2" id="KW-1185">Reference proteome</keyword>
<name>A0A5E8B8M5_9ASCO</name>
<reference evidence="1 2" key="1">
    <citation type="submission" date="2019-09" db="EMBL/GenBank/DDBJ databases">
        <authorList>
            <person name="Brejova B."/>
        </authorList>
    </citation>
    <scope>NUCLEOTIDE SEQUENCE [LARGE SCALE GENOMIC DNA]</scope>
</reference>
<evidence type="ECO:0000313" key="2">
    <source>
        <dbReference type="Proteomes" id="UP000398389"/>
    </source>
</evidence>
<proteinExistence type="predicted"/>
<dbReference type="Proteomes" id="UP000398389">
    <property type="component" value="Unassembled WGS sequence"/>
</dbReference>
<dbReference type="OrthoDB" id="5976022at2759"/>
<dbReference type="AlphaFoldDB" id="A0A5E8B8M5"/>
<dbReference type="EMBL" id="CABVLU010000001">
    <property type="protein sequence ID" value="VVT47175.1"/>
    <property type="molecule type" value="Genomic_DNA"/>
</dbReference>
<accession>A0A5E8B8M5</accession>
<sequence>MSDKAQQEFKATVMPKVEQVQSSQGLPGLHIPKNAADIKEFSEIRNVDAKQLNAQIKAEAEKKIVQDKVSDFVGK</sequence>
<dbReference type="RefSeq" id="XP_031852192.1">
    <property type="nucleotide sequence ID" value="XM_031996301.1"/>
</dbReference>
<organism evidence="1 2">
    <name type="scientific">Magnusiomyces paraingens</name>
    <dbReference type="NCBI Taxonomy" id="2606893"/>
    <lineage>
        <taxon>Eukaryota</taxon>
        <taxon>Fungi</taxon>
        <taxon>Dikarya</taxon>
        <taxon>Ascomycota</taxon>
        <taxon>Saccharomycotina</taxon>
        <taxon>Dipodascomycetes</taxon>
        <taxon>Dipodascales</taxon>
        <taxon>Dipodascaceae</taxon>
        <taxon>Magnusiomyces</taxon>
    </lineage>
</organism>
<protein>
    <submittedName>
        <fullName evidence="1">Uncharacterized protein</fullName>
    </submittedName>
</protein>
<dbReference type="GeneID" id="43580401"/>
<gene>
    <name evidence="1" type="ORF">SAPINGB_P001580</name>
</gene>